<feature type="transmembrane region" description="Helical" evidence="1">
    <location>
        <begin position="102"/>
        <end position="123"/>
    </location>
</feature>
<comment type="caution">
    <text evidence="2">The sequence shown here is derived from an EMBL/GenBank/DDBJ whole genome shotgun (WGS) entry which is preliminary data.</text>
</comment>
<keyword evidence="3" id="KW-1185">Reference proteome</keyword>
<dbReference type="RefSeq" id="WP_191816086.1">
    <property type="nucleotide sequence ID" value="NZ_JACSPV010000060.1"/>
</dbReference>
<reference evidence="2 3" key="1">
    <citation type="submission" date="2020-08" db="EMBL/GenBank/DDBJ databases">
        <title>A Genomic Blueprint of the Chicken Gut Microbiome.</title>
        <authorList>
            <person name="Gilroy R."/>
            <person name="Ravi A."/>
            <person name="Getino M."/>
            <person name="Pursley I."/>
            <person name="Horton D.L."/>
            <person name="Alikhan N.-F."/>
            <person name="Baker D."/>
            <person name="Gharbi K."/>
            <person name="Hall N."/>
            <person name="Watson M."/>
            <person name="Adriaenssens E.M."/>
            <person name="Foster-Nyarko E."/>
            <person name="Jarju S."/>
            <person name="Secka A."/>
            <person name="Antonio M."/>
            <person name="Oren A."/>
            <person name="Chaudhuri R."/>
            <person name="La Ragione R.M."/>
            <person name="Hildebrand F."/>
            <person name="Pallen M.J."/>
        </authorList>
    </citation>
    <scope>NUCLEOTIDE SEQUENCE [LARGE SCALE GENOMIC DNA]</scope>
    <source>
        <strain evidence="2 3">Sa1BUA2</strain>
    </source>
</reference>
<protein>
    <submittedName>
        <fullName evidence="2">Uncharacterized protein</fullName>
    </submittedName>
</protein>
<feature type="transmembrane region" description="Helical" evidence="1">
    <location>
        <begin position="36"/>
        <end position="54"/>
    </location>
</feature>
<dbReference type="Proteomes" id="UP000648182">
    <property type="component" value="Unassembled WGS sequence"/>
</dbReference>
<proteinExistence type="predicted"/>
<accession>A0ABR8VRT4</accession>
<gene>
    <name evidence="2" type="ORF">H9631_20610</name>
</gene>
<sequence>MKKFAISIGLIGSLFGLICSFERWFGLGFAGSYGVFYTNAPLLIAVLGLLACFFHNRFPKTTITLLSISVLNAVFLIIDSVKFKSESTISADDTLSVHIIDYFYLVSPVIYFLLVSLCIFVLLKSNST</sequence>
<keyword evidence="1" id="KW-0472">Membrane</keyword>
<evidence type="ECO:0000256" key="1">
    <source>
        <dbReference type="SAM" id="Phobius"/>
    </source>
</evidence>
<evidence type="ECO:0000313" key="3">
    <source>
        <dbReference type="Proteomes" id="UP000648182"/>
    </source>
</evidence>
<dbReference type="EMBL" id="JACSPV010000060">
    <property type="protein sequence ID" value="MBD8007449.1"/>
    <property type="molecule type" value="Genomic_DNA"/>
</dbReference>
<name>A0ABR8VRT4_9BACI</name>
<keyword evidence="1" id="KW-0812">Transmembrane</keyword>
<feature type="transmembrane region" description="Helical" evidence="1">
    <location>
        <begin position="61"/>
        <end position="78"/>
    </location>
</feature>
<evidence type="ECO:0000313" key="2">
    <source>
        <dbReference type="EMBL" id="MBD8007449.1"/>
    </source>
</evidence>
<keyword evidence="1" id="KW-1133">Transmembrane helix</keyword>
<organism evidence="2 3">
    <name type="scientific">Bacillus norwichensis</name>
    <dbReference type="NCBI Taxonomy" id="2762217"/>
    <lineage>
        <taxon>Bacteria</taxon>
        <taxon>Bacillati</taxon>
        <taxon>Bacillota</taxon>
        <taxon>Bacilli</taxon>
        <taxon>Bacillales</taxon>
        <taxon>Bacillaceae</taxon>
        <taxon>Bacillus</taxon>
    </lineage>
</organism>